<proteinExistence type="predicted"/>
<name>A0A9R1QGK9_TRITD</name>
<dbReference type="Gramene" id="TRITD3Bv1G119350.1">
    <property type="protein sequence ID" value="TRITD3Bv1G119350.1"/>
    <property type="gene ID" value="TRITD3Bv1G119350"/>
</dbReference>
<dbReference type="Proteomes" id="UP000324705">
    <property type="component" value="Chromosome 3B"/>
</dbReference>
<sequence length="192" mass="21735">MPPPLHPTSLSFMAFTLRSLQHAARHVHLQQDANEPPMYAPASRSPAVAQRSLARSTPSGTEWGCRRVNAGHRRYMVIDSLRISNITLLNTFAVADFSALQEKIVQIGYKDVIKINLPDCFLGWFIPGSYNYDDLKDMMFDNISESFNADFEDGTIGEVRIFESILHDEYGEVMNIQVLVVAERVNQFTHCI</sequence>
<protein>
    <submittedName>
        <fullName evidence="1">Uncharacterized protein</fullName>
    </submittedName>
</protein>
<dbReference type="EMBL" id="LT934116">
    <property type="protein sequence ID" value="VAH76941.1"/>
    <property type="molecule type" value="Genomic_DNA"/>
</dbReference>
<accession>A0A9R1QGK9</accession>
<dbReference type="AlphaFoldDB" id="A0A9R1QGK9"/>
<gene>
    <name evidence="1" type="ORF">TRITD_3Bv1G119350</name>
</gene>
<evidence type="ECO:0000313" key="2">
    <source>
        <dbReference type="Proteomes" id="UP000324705"/>
    </source>
</evidence>
<organism evidence="1 2">
    <name type="scientific">Triticum turgidum subsp. durum</name>
    <name type="common">Durum wheat</name>
    <name type="synonym">Triticum durum</name>
    <dbReference type="NCBI Taxonomy" id="4567"/>
    <lineage>
        <taxon>Eukaryota</taxon>
        <taxon>Viridiplantae</taxon>
        <taxon>Streptophyta</taxon>
        <taxon>Embryophyta</taxon>
        <taxon>Tracheophyta</taxon>
        <taxon>Spermatophyta</taxon>
        <taxon>Magnoliopsida</taxon>
        <taxon>Liliopsida</taxon>
        <taxon>Poales</taxon>
        <taxon>Poaceae</taxon>
        <taxon>BOP clade</taxon>
        <taxon>Pooideae</taxon>
        <taxon>Triticodae</taxon>
        <taxon>Triticeae</taxon>
        <taxon>Triticinae</taxon>
        <taxon>Triticum</taxon>
    </lineage>
</organism>
<reference evidence="1 2" key="1">
    <citation type="submission" date="2017-09" db="EMBL/GenBank/DDBJ databases">
        <authorList>
            <consortium name="International Durum Wheat Genome Sequencing Consortium (IDWGSC)"/>
            <person name="Milanesi L."/>
        </authorList>
    </citation>
    <scope>NUCLEOTIDE SEQUENCE [LARGE SCALE GENOMIC DNA]</scope>
    <source>
        <strain evidence="2">cv. Svevo</strain>
    </source>
</reference>
<evidence type="ECO:0000313" key="1">
    <source>
        <dbReference type="EMBL" id="VAH76941.1"/>
    </source>
</evidence>
<keyword evidence="2" id="KW-1185">Reference proteome</keyword>